<evidence type="ECO:0000313" key="2">
    <source>
        <dbReference type="Proteomes" id="UP000663207"/>
    </source>
</evidence>
<dbReference type="Gene3D" id="3.90.226.10">
    <property type="entry name" value="2-enoyl-CoA Hydratase, Chain A, domain 1"/>
    <property type="match status" value="1"/>
</dbReference>
<sequence>MAGSSEPVKGPRPLSFRGVTACLCLLITLSALALLQLSWPEPAKPQQLTAAEIAEDLYLLQQKLARHSAFLALNGKSAEANLDRASQALLKKVDGQLSNRRFAAELLRLLAPLEDPGLHLAAESLDCRQLPLQLRPMEHQWLALDETGAPLDADFPFITHIDGLPLERWIGAAQRYLPSGSKNSPGLLLPWLGRLGILRRDLGLPDPDSVLLGLSDGEFASRFHSLALAAESSIQNKDEFPQATAWLATYPAFKPLLQPLLGSLTLRGGNQEPPPEPRPMPSLQRLAPGSMSLTLDNLDALDTQATKTLLSQALASPRLIVDLRHAHGHSPRLLSLLANYAGESGSLLGFAHYRRGDTRSDFFGSGAFRILPGTVEPSLPESGEAFGPWYSRNLEGQSSSSKLNFASPPDTRLAIITGPDCRQECEWIVHSAKHWARAVVIGEATSGDLGKLYSLTLPNSRIRVSFSQSLAFAADGQLLSAVGTQPDIHISSVDEPDWQGLLQLIDSEQLAQTSRSHGTSAR</sequence>
<evidence type="ECO:0000313" key="1">
    <source>
        <dbReference type="EMBL" id="QSX37853.1"/>
    </source>
</evidence>
<dbReference type="InterPro" id="IPR029045">
    <property type="entry name" value="ClpP/crotonase-like_dom_sf"/>
</dbReference>
<gene>
    <name evidence="1" type="ORF">JYB85_03155</name>
</gene>
<keyword evidence="2" id="KW-1185">Reference proteome</keyword>
<reference evidence="1 2" key="1">
    <citation type="submission" date="2021-03" db="EMBL/GenBank/DDBJ databases">
        <title>Novel species identification of genus Shewanella.</title>
        <authorList>
            <person name="Liu G."/>
            <person name="Zhang Q."/>
        </authorList>
    </citation>
    <scope>NUCLEOTIDE SEQUENCE [LARGE SCALE GENOMIC DNA]</scope>
    <source>
        <strain evidence="1 2">FJAT-52962</strain>
    </source>
</reference>
<dbReference type="Proteomes" id="UP000663207">
    <property type="component" value="Chromosome"/>
</dbReference>
<dbReference type="RefSeq" id="WP_207381023.1">
    <property type="nucleotide sequence ID" value="NZ_CP071502.1"/>
</dbReference>
<name>A0ABX7R4U4_9GAMM</name>
<organism evidence="1 2">
    <name type="scientific">Shewanella sedimentimangrovi</name>
    <dbReference type="NCBI Taxonomy" id="2814293"/>
    <lineage>
        <taxon>Bacteria</taxon>
        <taxon>Pseudomonadati</taxon>
        <taxon>Pseudomonadota</taxon>
        <taxon>Gammaproteobacteria</taxon>
        <taxon>Alteromonadales</taxon>
        <taxon>Shewanellaceae</taxon>
        <taxon>Shewanella</taxon>
    </lineage>
</organism>
<evidence type="ECO:0008006" key="3">
    <source>
        <dbReference type="Google" id="ProtNLM"/>
    </source>
</evidence>
<accession>A0ABX7R4U4</accession>
<protein>
    <recommendedName>
        <fullName evidence="3">Tail specific protease domain-containing protein</fullName>
    </recommendedName>
</protein>
<dbReference type="SUPFAM" id="SSF52096">
    <property type="entry name" value="ClpP/crotonase"/>
    <property type="match status" value="1"/>
</dbReference>
<dbReference type="EMBL" id="CP071502">
    <property type="protein sequence ID" value="QSX37853.1"/>
    <property type="molecule type" value="Genomic_DNA"/>
</dbReference>
<proteinExistence type="predicted"/>